<evidence type="ECO:0000313" key="4">
    <source>
        <dbReference type="EMBL" id="MBM9477199.1"/>
    </source>
</evidence>
<feature type="region of interest" description="Disordered" evidence="1">
    <location>
        <begin position="1"/>
        <end position="46"/>
    </location>
</feature>
<proteinExistence type="predicted"/>
<dbReference type="Proteomes" id="UP000663801">
    <property type="component" value="Unassembled WGS sequence"/>
</dbReference>
<accession>A0A938YPW0</accession>
<dbReference type="EMBL" id="JAERWL010000009">
    <property type="protein sequence ID" value="MBM9477199.1"/>
    <property type="molecule type" value="Genomic_DNA"/>
</dbReference>
<comment type="caution">
    <text evidence="4">The sequence shown here is derived from an EMBL/GenBank/DDBJ whole genome shotgun (WGS) entry which is preliminary data.</text>
</comment>
<feature type="compositionally biased region" description="Low complexity" evidence="1">
    <location>
        <begin position="22"/>
        <end position="37"/>
    </location>
</feature>
<reference evidence="4" key="1">
    <citation type="submission" date="2021-01" db="EMBL/GenBank/DDBJ databases">
        <title>KCTC 19127 draft genome.</title>
        <authorList>
            <person name="An D."/>
        </authorList>
    </citation>
    <scope>NUCLEOTIDE SEQUENCE</scope>
    <source>
        <strain evidence="4">KCTC 19127</strain>
    </source>
</reference>
<keyword evidence="2" id="KW-0472">Membrane</keyword>
<organism evidence="4 5">
    <name type="scientific">Nakamurella flavida</name>
    <dbReference type="NCBI Taxonomy" id="363630"/>
    <lineage>
        <taxon>Bacteria</taxon>
        <taxon>Bacillati</taxon>
        <taxon>Actinomycetota</taxon>
        <taxon>Actinomycetes</taxon>
        <taxon>Nakamurellales</taxon>
        <taxon>Nakamurellaceae</taxon>
        <taxon>Nakamurella</taxon>
    </lineage>
</organism>
<dbReference type="Gene3D" id="3.40.30.10">
    <property type="entry name" value="Glutaredoxin"/>
    <property type="match status" value="1"/>
</dbReference>
<evidence type="ECO:0000313" key="5">
    <source>
        <dbReference type="Proteomes" id="UP000663801"/>
    </source>
</evidence>
<dbReference type="RefSeq" id="WP_205257282.1">
    <property type="nucleotide sequence ID" value="NZ_BAAAPV010000001.1"/>
</dbReference>
<dbReference type="SUPFAM" id="SSF52833">
    <property type="entry name" value="Thioredoxin-like"/>
    <property type="match status" value="1"/>
</dbReference>
<dbReference type="InterPro" id="IPR012336">
    <property type="entry name" value="Thioredoxin-like_fold"/>
</dbReference>
<dbReference type="AlphaFoldDB" id="A0A938YPW0"/>
<keyword evidence="5" id="KW-1185">Reference proteome</keyword>
<evidence type="ECO:0000256" key="2">
    <source>
        <dbReference type="SAM" id="Phobius"/>
    </source>
</evidence>
<name>A0A938YPW0_9ACTN</name>
<evidence type="ECO:0000256" key="1">
    <source>
        <dbReference type="SAM" id="MobiDB-lite"/>
    </source>
</evidence>
<sequence length="287" mass="28946">MASSGKDNRRKNAGRTPNTARATPSPKAAGGATPAGGRQSVAAARKASTGRTQPITLIIACVVIAAVIIFGLILYNKNTKVQGDGYGESTASTASTTGGIITVQGPPPAAGGEEPIVLDVYEDGLCPICSQFEKQFGQQMAQAVDTGRITVNYHLLTFLDQQSASGDYSTRAGAAALCVAQEAGSTPGVFEKFHTALFAEGTQPKEGATTDLSNAQLAQVATDSGAGAAADCITSGSQIAAAQAANTSGQESLKAATGGQVGTPSVVRDGKPISTDVNWLTTLLANG</sequence>
<feature type="domain" description="Thioredoxin-like fold" evidence="3">
    <location>
        <begin position="115"/>
        <end position="278"/>
    </location>
</feature>
<keyword evidence="2" id="KW-0812">Transmembrane</keyword>
<feature type="transmembrane region" description="Helical" evidence="2">
    <location>
        <begin position="55"/>
        <end position="75"/>
    </location>
</feature>
<dbReference type="InterPro" id="IPR036249">
    <property type="entry name" value="Thioredoxin-like_sf"/>
</dbReference>
<keyword evidence="2" id="KW-1133">Transmembrane helix</keyword>
<dbReference type="Pfam" id="PF13462">
    <property type="entry name" value="Thioredoxin_4"/>
    <property type="match status" value="1"/>
</dbReference>
<gene>
    <name evidence="4" type="ORF">JL107_12140</name>
</gene>
<evidence type="ECO:0000259" key="3">
    <source>
        <dbReference type="Pfam" id="PF13462"/>
    </source>
</evidence>
<protein>
    <submittedName>
        <fullName evidence="4">DsbA family protein</fullName>
    </submittedName>
</protein>